<evidence type="ECO:0008006" key="6">
    <source>
        <dbReference type="Google" id="ProtNLM"/>
    </source>
</evidence>
<evidence type="ECO:0000313" key="5">
    <source>
        <dbReference type="Proteomes" id="UP000054481"/>
    </source>
</evidence>
<name>A0A0F7ZK57_9HYPO</name>
<evidence type="ECO:0000313" key="4">
    <source>
        <dbReference type="EMBL" id="KJZ74991.1"/>
    </source>
</evidence>
<dbReference type="Pfam" id="PF00468">
    <property type="entry name" value="Ribosomal_L34"/>
    <property type="match status" value="1"/>
</dbReference>
<comment type="similarity">
    <text evidence="1">Belongs to the bacterial ribosomal protein bL34 family.</text>
</comment>
<dbReference type="OrthoDB" id="431691at2759"/>
<gene>
    <name evidence="4" type="ORF">HIM_05477</name>
</gene>
<accession>A0A0F7ZK57</accession>
<dbReference type="GO" id="GO:0006412">
    <property type="term" value="P:translation"/>
    <property type="evidence" value="ECO:0007669"/>
    <property type="project" value="InterPro"/>
</dbReference>
<dbReference type="Gene3D" id="1.10.287.3980">
    <property type="match status" value="1"/>
</dbReference>
<dbReference type="InterPro" id="IPR000271">
    <property type="entry name" value="Ribosomal_bL34"/>
</dbReference>
<protein>
    <recommendedName>
        <fullName evidence="6">Ribosomal protein L34</fullName>
    </recommendedName>
</protein>
<proteinExistence type="inferred from homology"/>
<sequence>MQLLATRLARPVLSGSIYSSVLSAVPRTFTTLSPLRPALTPLRQQLGASPFAPSSSNFVPTSSSLDVGLPASDLGPSCEISSHPALAGMQLRFAPRNTMNGHTRLVQKRRLGFLSRQRSRTGRKIIMRRRMKGRRVLGCH</sequence>
<dbReference type="AlphaFoldDB" id="A0A0F7ZK57"/>
<dbReference type="GO" id="GO:1990904">
    <property type="term" value="C:ribonucleoprotein complex"/>
    <property type="evidence" value="ECO:0007669"/>
    <property type="project" value="UniProtKB-KW"/>
</dbReference>
<evidence type="ECO:0000256" key="3">
    <source>
        <dbReference type="ARBA" id="ARBA00023274"/>
    </source>
</evidence>
<keyword evidence="3" id="KW-0687">Ribonucleoprotein</keyword>
<dbReference type="GO" id="GO:0003735">
    <property type="term" value="F:structural constituent of ribosome"/>
    <property type="evidence" value="ECO:0007669"/>
    <property type="project" value="InterPro"/>
</dbReference>
<reference evidence="4 5" key="1">
    <citation type="journal article" date="2014" name="Genome Biol. Evol.">
        <title>Comparative genomics and transcriptomics analyses reveal divergent lifestyle features of nematode endoparasitic fungus Hirsutella minnesotensis.</title>
        <authorList>
            <person name="Lai Y."/>
            <person name="Liu K."/>
            <person name="Zhang X."/>
            <person name="Zhang X."/>
            <person name="Li K."/>
            <person name="Wang N."/>
            <person name="Shu C."/>
            <person name="Wu Y."/>
            <person name="Wang C."/>
            <person name="Bushley K.E."/>
            <person name="Xiang M."/>
            <person name="Liu X."/>
        </authorList>
    </citation>
    <scope>NUCLEOTIDE SEQUENCE [LARGE SCALE GENOMIC DNA]</scope>
    <source>
        <strain evidence="4 5">3608</strain>
    </source>
</reference>
<organism evidence="4 5">
    <name type="scientific">Hirsutella minnesotensis 3608</name>
    <dbReference type="NCBI Taxonomy" id="1043627"/>
    <lineage>
        <taxon>Eukaryota</taxon>
        <taxon>Fungi</taxon>
        <taxon>Dikarya</taxon>
        <taxon>Ascomycota</taxon>
        <taxon>Pezizomycotina</taxon>
        <taxon>Sordariomycetes</taxon>
        <taxon>Hypocreomycetidae</taxon>
        <taxon>Hypocreales</taxon>
        <taxon>Ophiocordycipitaceae</taxon>
        <taxon>Hirsutella</taxon>
    </lineage>
</organism>
<dbReference type="Proteomes" id="UP000054481">
    <property type="component" value="Unassembled WGS sequence"/>
</dbReference>
<dbReference type="GO" id="GO:0005840">
    <property type="term" value="C:ribosome"/>
    <property type="evidence" value="ECO:0007669"/>
    <property type="project" value="UniProtKB-KW"/>
</dbReference>
<evidence type="ECO:0000256" key="1">
    <source>
        <dbReference type="ARBA" id="ARBA00010111"/>
    </source>
</evidence>
<dbReference type="EMBL" id="KQ030520">
    <property type="protein sequence ID" value="KJZ74991.1"/>
    <property type="molecule type" value="Genomic_DNA"/>
</dbReference>
<keyword evidence="5" id="KW-1185">Reference proteome</keyword>
<keyword evidence="2" id="KW-0689">Ribosomal protein</keyword>
<evidence type="ECO:0000256" key="2">
    <source>
        <dbReference type="ARBA" id="ARBA00022980"/>
    </source>
</evidence>